<feature type="transmembrane region" description="Helical" evidence="1">
    <location>
        <begin position="204"/>
        <end position="221"/>
    </location>
</feature>
<dbReference type="GO" id="GO:0016020">
    <property type="term" value="C:membrane"/>
    <property type="evidence" value="ECO:0007669"/>
    <property type="project" value="InterPro"/>
</dbReference>
<feature type="chain" id="PRO_5004578048" description="Mechanosensitive ion channel MscS domain-containing protein" evidence="2">
    <location>
        <begin position="21"/>
        <end position="478"/>
    </location>
</feature>
<dbReference type="InterPro" id="IPR010920">
    <property type="entry name" value="LSM_dom_sf"/>
</dbReference>
<organism evidence="4 5">
    <name type="scientific">Sulfurimonas hongkongensis</name>
    <dbReference type="NCBI Taxonomy" id="1172190"/>
    <lineage>
        <taxon>Bacteria</taxon>
        <taxon>Pseudomonadati</taxon>
        <taxon>Campylobacterota</taxon>
        <taxon>Epsilonproteobacteria</taxon>
        <taxon>Campylobacterales</taxon>
        <taxon>Sulfurimonadaceae</taxon>
        <taxon>Sulfurimonas</taxon>
    </lineage>
</organism>
<dbReference type="InterPro" id="IPR006685">
    <property type="entry name" value="MscS_channel_2nd"/>
</dbReference>
<feature type="domain" description="Mechanosensitive ion channel MscS" evidence="3">
    <location>
        <begin position="283"/>
        <end position="364"/>
    </location>
</feature>
<accession>T0JEB7</accession>
<name>T0JEB7_9BACT</name>
<evidence type="ECO:0000256" key="2">
    <source>
        <dbReference type="SAM" id="SignalP"/>
    </source>
</evidence>
<keyword evidence="1" id="KW-0472">Membrane</keyword>
<dbReference type="SUPFAM" id="SSF50182">
    <property type="entry name" value="Sm-like ribonucleoproteins"/>
    <property type="match status" value="1"/>
</dbReference>
<dbReference type="STRING" id="1172190.M947_07800"/>
<dbReference type="Pfam" id="PF00924">
    <property type="entry name" value="MS_channel_2nd"/>
    <property type="match status" value="1"/>
</dbReference>
<keyword evidence="5" id="KW-1185">Reference proteome</keyword>
<dbReference type="OrthoDB" id="5333277at2"/>
<dbReference type="eggNOG" id="COG0668">
    <property type="taxonomic scope" value="Bacteria"/>
</dbReference>
<dbReference type="EMBL" id="AUPZ01000009">
    <property type="protein sequence ID" value="EQB39355.1"/>
    <property type="molecule type" value="Genomic_DNA"/>
</dbReference>
<dbReference type="PANTHER" id="PTHR30566:SF5">
    <property type="entry name" value="MECHANOSENSITIVE ION CHANNEL PROTEIN 1, MITOCHONDRIAL-RELATED"/>
    <property type="match status" value="1"/>
</dbReference>
<keyword evidence="1" id="KW-0812">Transmembrane</keyword>
<dbReference type="RefSeq" id="WP_021287816.1">
    <property type="nucleotide sequence ID" value="NZ_AUPZ01000009.1"/>
</dbReference>
<sequence length="478" mass="56172">MKQLFASFLALSLLFSLTYAEDFDYLDKKNNTWLQVYSNSLKAHNLDDEIKILKNEIQRASGKRKAELTQLLKLKTSKRKILDELPQSFYGLLEKIGVAHDAKEVNIIEYLFKNKNNNFNIQNRKLTLLEKEYNDAQEYLNKELNATQSQEKKDTKKEAQLINAIDFFDNAKDLLEHKKEVLKHSKEAYLHELKSYEITQLPRHGINIAVIILIFILFHFLKHFIIKKAKDEDQLFKIKKVLNISFFLVLFLVLIAFNINNIIYAATLIGFIAAAITISMKEYLQSIVAWMHLSFGGSVKIGDRVLLYMNNNPIIGEIIDISPFKMTIYESINNTTSLQLKRAGRVVFVPNNYFVTNYVYNYTHDKMKTIYDLIEFRIPFASDTAKVEEITNEITLEVTERYMEVASKQYGHLKKRYDMRSRDFRPRIHLIPDPIEPCFTLYVWYVTPYHQIMELKSQLSQKIVKRLHKEGIEFYVKK</sequence>
<evidence type="ECO:0000313" key="5">
    <source>
        <dbReference type="Proteomes" id="UP000015520"/>
    </source>
</evidence>
<comment type="caution">
    <text evidence="4">The sequence shown here is derived from an EMBL/GenBank/DDBJ whole genome shotgun (WGS) entry which is preliminary data.</text>
</comment>
<evidence type="ECO:0000256" key="1">
    <source>
        <dbReference type="SAM" id="Phobius"/>
    </source>
</evidence>
<protein>
    <recommendedName>
        <fullName evidence="3">Mechanosensitive ion channel MscS domain-containing protein</fullName>
    </recommendedName>
</protein>
<gene>
    <name evidence="4" type="ORF">M947_07800</name>
</gene>
<dbReference type="GO" id="GO:0008381">
    <property type="term" value="F:mechanosensitive monoatomic ion channel activity"/>
    <property type="evidence" value="ECO:0007669"/>
    <property type="project" value="UniProtKB-ARBA"/>
</dbReference>
<dbReference type="PANTHER" id="PTHR30566">
    <property type="entry name" value="YNAI-RELATED MECHANOSENSITIVE ION CHANNEL"/>
    <property type="match status" value="1"/>
</dbReference>
<feature type="signal peptide" evidence="2">
    <location>
        <begin position="1"/>
        <end position="20"/>
    </location>
</feature>
<feature type="transmembrane region" description="Helical" evidence="1">
    <location>
        <begin position="241"/>
        <end position="257"/>
    </location>
</feature>
<reference evidence="4 5" key="1">
    <citation type="submission" date="2013-07" db="EMBL/GenBank/DDBJ databases">
        <title>Sulfurimonas hongkongensis AST-10 Genome Sequencing.</title>
        <authorList>
            <person name="Cai L."/>
            <person name="Zhang T."/>
        </authorList>
    </citation>
    <scope>NUCLEOTIDE SEQUENCE [LARGE SCALE GENOMIC DNA]</scope>
    <source>
        <strain evidence="4 5">AST-10</strain>
    </source>
</reference>
<dbReference type="Proteomes" id="UP000015520">
    <property type="component" value="Unassembled WGS sequence"/>
</dbReference>
<dbReference type="PATRIC" id="fig|1172190.3.peg.1510"/>
<dbReference type="AlphaFoldDB" id="T0JEB7"/>
<proteinExistence type="predicted"/>
<keyword evidence="1" id="KW-1133">Transmembrane helix</keyword>
<evidence type="ECO:0000313" key="4">
    <source>
        <dbReference type="EMBL" id="EQB39355.1"/>
    </source>
</evidence>
<keyword evidence="2" id="KW-0732">Signal</keyword>
<evidence type="ECO:0000259" key="3">
    <source>
        <dbReference type="Pfam" id="PF00924"/>
    </source>
</evidence>